<accession>A0A7X5QYB6</accession>
<evidence type="ECO:0000313" key="1">
    <source>
        <dbReference type="EMBL" id="NIH52144.1"/>
    </source>
</evidence>
<gene>
    <name evidence="1" type="ORF">FHX76_000012</name>
</gene>
<dbReference type="RefSeq" id="WP_167146267.1">
    <property type="nucleotide sequence ID" value="NZ_JAAMOX010000001.1"/>
</dbReference>
<dbReference type="InterPro" id="IPR029033">
    <property type="entry name" value="His_PPase_superfam"/>
</dbReference>
<protein>
    <submittedName>
        <fullName evidence="1">Phosphohistidine phosphatase</fullName>
        <ecNumber evidence="1">3.1.3.-</ecNumber>
    </submittedName>
</protein>
<organism evidence="1 2">
    <name type="scientific">Lysinibacter cavernae</name>
    <dbReference type="NCBI Taxonomy" id="1640652"/>
    <lineage>
        <taxon>Bacteria</taxon>
        <taxon>Bacillati</taxon>
        <taxon>Actinomycetota</taxon>
        <taxon>Actinomycetes</taxon>
        <taxon>Micrococcales</taxon>
        <taxon>Microbacteriaceae</taxon>
        <taxon>Lysinibacter</taxon>
    </lineage>
</organism>
<dbReference type="Gene3D" id="3.40.50.1240">
    <property type="entry name" value="Phosphoglycerate mutase-like"/>
    <property type="match status" value="1"/>
</dbReference>
<dbReference type="Pfam" id="PF00300">
    <property type="entry name" value="His_Phos_1"/>
    <property type="match status" value="1"/>
</dbReference>
<dbReference type="GO" id="GO:0016787">
    <property type="term" value="F:hydrolase activity"/>
    <property type="evidence" value="ECO:0007669"/>
    <property type="project" value="UniProtKB-KW"/>
</dbReference>
<dbReference type="SUPFAM" id="SSF53254">
    <property type="entry name" value="Phosphoglycerate mutase-like"/>
    <property type="match status" value="1"/>
</dbReference>
<reference evidence="1 2" key="1">
    <citation type="submission" date="2020-02" db="EMBL/GenBank/DDBJ databases">
        <title>Sequencing the genomes of 1000 actinobacteria strains.</title>
        <authorList>
            <person name="Klenk H.-P."/>
        </authorList>
    </citation>
    <scope>NUCLEOTIDE SEQUENCE [LARGE SCALE GENOMIC DNA]</scope>
    <source>
        <strain evidence="1 2">DSM 27960</strain>
    </source>
</reference>
<dbReference type="EMBL" id="JAAMOX010000001">
    <property type="protein sequence ID" value="NIH52144.1"/>
    <property type="molecule type" value="Genomic_DNA"/>
</dbReference>
<dbReference type="PANTHER" id="PTHR47623:SF1">
    <property type="entry name" value="OS09G0287300 PROTEIN"/>
    <property type="match status" value="1"/>
</dbReference>
<dbReference type="CDD" id="cd07067">
    <property type="entry name" value="HP_PGM_like"/>
    <property type="match status" value="1"/>
</dbReference>
<dbReference type="InterPro" id="IPR013078">
    <property type="entry name" value="His_Pase_superF_clade-1"/>
</dbReference>
<dbReference type="Proteomes" id="UP000541033">
    <property type="component" value="Unassembled WGS sequence"/>
</dbReference>
<proteinExistence type="predicted"/>
<dbReference type="SMART" id="SM00855">
    <property type="entry name" value="PGAM"/>
    <property type="match status" value="1"/>
</dbReference>
<dbReference type="AlphaFoldDB" id="A0A7X5QYB6"/>
<name>A0A7X5QYB6_9MICO</name>
<sequence length="158" mass="16598">MIELILIRHAKSDWHDPNASDHDRTLNARGKRDAPVMANNLANAGVAVGRLLSSTAARASSTAEVFGAALGVSAELDPDLYLSSAATLLSKAAATGATSVALVAHDPGISVLAAHLSGDGIHQMPTCAVARFTWRTESWDEAVTRVADDWALETPRET</sequence>
<keyword evidence="2" id="KW-1185">Reference proteome</keyword>
<dbReference type="EC" id="3.1.3.-" evidence="1"/>
<evidence type="ECO:0000313" key="2">
    <source>
        <dbReference type="Proteomes" id="UP000541033"/>
    </source>
</evidence>
<keyword evidence="1" id="KW-0378">Hydrolase</keyword>
<comment type="caution">
    <text evidence="1">The sequence shown here is derived from an EMBL/GenBank/DDBJ whole genome shotgun (WGS) entry which is preliminary data.</text>
</comment>
<dbReference type="PANTHER" id="PTHR47623">
    <property type="entry name" value="OS09G0287300 PROTEIN"/>
    <property type="match status" value="1"/>
</dbReference>